<sequence length="82" mass="9182">MWKVAGGKVAGIHIIRRAIRAGHPPRGQSPWTFDVAAVLRNRRVLLSKNMYSVIFDFKADELHLASGGLPAAERKYRTPPLF</sequence>
<reference evidence="1" key="1">
    <citation type="submission" date="2019-08" db="EMBL/GenBank/DDBJ databases">
        <authorList>
            <person name="Kucharzyk K."/>
            <person name="Murdoch R.W."/>
            <person name="Higgins S."/>
            <person name="Loffler F."/>
        </authorList>
    </citation>
    <scope>NUCLEOTIDE SEQUENCE</scope>
</reference>
<name>A0A645G817_9ZZZZ</name>
<organism evidence="1">
    <name type="scientific">bioreactor metagenome</name>
    <dbReference type="NCBI Taxonomy" id="1076179"/>
    <lineage>
        <taxon>unclassified sequences</taxon>
        <taxon>metagenomes</taxon>
        <taxon>ecological metagenomes</taxon>
    </lineage>
</organism>
<dbReference type="EMBL" id="VSSQ01070483">
    <property type="protein sequence ID" value="MPN22276.1"/>
    <property type="molecule type" value="Genomic_DNA"/>
</dbReference>
<proteinExistence type="predicted"/>
<dbReference type="AlphaFoldDB" id="A0A645G817"/>
<accession>A0A645G817</accession>
<comment type="caution">
    <text evidence="1">The sequence shown here is derived from an EMBL/GenBank/DDBJ whole genome shotgun (WGS) entry which is preliminary data.</text>
</comment>
<gene>
    <name evidence="1" type="ORF">SDC9_169659</name>
</gene>
<protein>
    <submittedName>
        <fullName evidence="1">Uncharacterized protein</fullName>
    </submittedName>
</protein>
<evidence type="ECO:0000313" key="1">
    <source>
        <dbReference type="EMBL" id="MPN22276.1"/>
    </source>
</evidence>